<sequence>MAGARSRNFAGWPLFANSFRPFFLLAAIQAALSILAWLPMFYGELSVSSAFAPRDWHIHEMLYGFLPAVITGFLFTAIPNWTGRLPIRGTPLGALLAVWLAGRVVVTMSANIGWAFALVVDAAFLALVVAAAAREIIAGGNWRNLPVVGLVLVLLAGNVAFHVETHDEGAADVSIRVGIGVVILLIALIGGRIIPSFTRNWLVKFNPGRLPVPFGRFDGAVIGCSALALVSWIVAPLNMITGIVMAAIGILHLVRLARWAGDRTTRERLLLILHVGYVFVPFGFILNALAAFGVLPPSAGIHAWMAGAAGTMTLAVMTRASLGHTGQALTASPAIQGIYAAVIIAALARVAAVLLPAHNDVLLHIAAFGWIVAFLGFAIAFGPLLAGSRRRALATMGVPAPAR</sequence>
<dbReference type="EMBL" id="PGVG01000023">
    <property type="protein sequence ID" value="PJG52656.1"/>
    <property type="molecule type" value="Genomic_DNA"/>
</dbReference>
<dbReference type="RefSeq" id="WP_100234466.1">
    <property type="nucleotide sequence ID" value="NZ_PGVG01000023.1"/>
</dbReference>
<feature type="transmembrane region" description="Helical" evidence="1">
    <location>
        <begin position="269"/>
        <end position="295"/>
    </location>
</feature>
<feature type="transmembrane region" description="Helical" evidence="1">
    <location>
        <begin position="175"/>
        <end position="194"/>
    </location>
</feature>
<feature type="transmembrane region" description="Helical" evidence="1">
    <location>
        <begin position="214"/>
        <end position="233"/>
    </location>
</feature>
<feature type="transmembrane region" description="Helical" evidence="1">
    <location>
        <begin position="112"/>
        <end position="133"/>
    </location>
</feature>
<protein>
    <submittedName>
        <fullName evidence="2">Short-chain dehydrogenase</fullName>
    </submittedName>
</protein>
<accession>A0A2M8R4A6</accession>
<feature type="transmembrane region" description="Helical" evidence="1">
    <location>
        <begin position="239"/>
        <end position="257"/>
    </location>
</feature>
<feature type="transmembrane region" description="Helical" evidence="1">
    <location>
        <begin position="62"/>
        <end position="82"/>
    </location>
</feature>
<comment type="caution">
    <text evidence="2">The sequence shown here is derived from an EMBL/GenBank/DDBJ whole genome shotgun (WGS) entry which is preliminary data.</text>
</comment>
<keyword evidence="1" id="KW-0472">Membrane</keyword>
<dbReference type="Proteomes" id="UP000231194">
    <property type="component" value="Unassembled WGS sequence"/>
</dbReference>
<keyword evidence="1" id="KW-0812">Transmembrane</keyword>
<feature type="transmembrane region" description="Helical" evidence="1">
    <location>
        <begin position="361"/>
        <end position="386"/>
    </location>
</feature>
<feature type="transmembrane region" description="Helical" evidence="1">
    <location>
        <begin position="145"/>
        <end position="163"/>
    </location>
</feature>
<feature type="transmembrane region" description="Helical" evidence="1">
    <location>
        <begin position="334"/>
        <end position="355"/>
    </location>
</feature>
<dbReference type="Pfam" id="PF05940">
    <property type="entry name" value="NnrS"/>
    <property type="match status" value="1"/>
</dbReference>
<evidence type="ECO:0000313" key="2">
    <source>
        <dbReference type="EMBL" id="PJG52656.1"/>
    </source>
</evidence>
<dbReference type="InterPro" id="IPR010266">
    <property type="entry name" value="NnrS"/>
</dbReference>
<evidence type="ECO:0000256" key="1">
    <source>
        <dbReference type="SAM" id="Phobius"/>
    </source>
</evidence>
<feature type="transmembrane region" description="Helical" evidence="1">
    <location>
        <begin position="89"/>
        <end position="106"/>
    </location>
</feature>
<dbReference type="OrthoDB" id="9770040at2"/>
<evidence type="ECO:0000313" key="3">
    <source>
        <dbReference type="Proteomes" id="UP000231194"/>
    </source>
</evidence>
<proteinExistence type="predicted"/>
<reference evidence="2 3" key="1">
    <citation type="submission" date="2017-11" db="EMBL/GenBank/DDBJ databases">
        <title>Bradyrhizobium forestalis sp. nov., an efficient nitrogen-fixing bacterium isolated from nodules of forest legume species in the Amazon.</title>
        <authorList>
            <person name="Costa E.M."/>
            <person name="Guimaraes A."/>
            <person name="Carvalho T.S."/>
            <person name="Rodrigues T.L."/>
            <person name="Ribeiro P.R.A."/>
            <person name="Lebbe L."/>
            <person name="Willems A."/>
            <person name="Moreira F.M.S."/>
        </authorList>
    </citation>
    <scope>NUCLEOTIDE SEQUENCE [LARGE SCALE GENOMIC DNA]</scope>
    <source>
        <strain evidence="2 3">INPA54B</strain>
    </source>
</reference>
<keyword evidence="3" id="KW-1185">Reference proteome</keyword>
<name>A0A2M8R4A6_9BRAD</name>
<dbReference type="AlphaFoldDB" id="A0A2M8R4A6"/>
<keyword evidence="1" id="KW-1133">Transmembrane helix</keyword>
<gene>
    <name evidence="2" type="ORF">CVM73_24925</name>
</gene>
<feature type="transmembrane region" description="Helical" evidence="1">
    <location>
        <begin position="301"/>
        <end position="322"/>
    </location>
</feature>
<feature type="transmembrane region" description="Helical" evidence="1">
    <location>
        <begin position="21"/>
        <end position="42"/>
    </location>
</feature>
<organism evidence="2 3">
    <name type="scientific">Bradyrhizobium forestalis</name>
    <dbReference type="NCBI Taxonomy" id="1419263"/>
    <lineage>
        <taxon>Bacteria</taxon>
        <taxon>Pseudomonadati</taxon>
        <taxon>Pseudomonadota</taxon>
        <taxon>Alphaproteobacteria</taxon>
        <taxon>Hyphomicrobiales</taxon>
        <taxon>Nitrobacteraceae</taxon>
        <taxon>Bradyrhizobium</taxon>
    </lineage>
</organism>